<evidence type="ECO:0000256" key="2">
    <source>
        <dbReference type="ARBA" id="ARBA00022448"/>
    </source>
</evidence>
<protein>
    <submittedName>
        <fullName evidence="12">Outer membrane protein A</fullName>
    </submittedName>
</protein>
<dbReference type="EMBL" id="AATS01000015">
    <property type="protein sequence ID" value="EAU53925.1"/>
    <property type="molecule type" value="Genomic_DNA"/>
</dbReference>
<dbReference type="AlphaFoldDB" id="Q0EX65"/>
<dbReference type="Gene3D" id="2.40.160.20">
    <property type="match status" value="1"/>
</dbReference>
<dbReference type="InterPro" id="IPR000498">
    <property type="entry name" value="OmpA-like_TM_dom"/>
</dbReference>
<dbReference type="PRINTS" id="PR01021">
    <property type="entry name" value="OMPADOMAIN"/>
</dbReference>
<dbReference type="GO" id="GO:0009279">
    <property type="term" value="C:cell outer membrane"/>
    <property type="evidence" value="ECO:0007669"/>
    <property type="project" value="UniProtKB-SubCell"/>
</dbReference>
<keyword evidence="8" id="KW-0998">Cell outer membrane</keyword>
<dbReference type="InParanoid" id="Q0EX65"/>
<feature type="non-terminal residue" evidence="12">
    <location>
        <position position="1"/>
    </location>
</feature>
<dbReference type="eggNOG" id="COG3637">
    <property type="taxonomic scope" value="Bacteria"/>
</dbReference>
<dbReference type="PROSITE" id="PS51123">
    <property type="entry name" value="OMPA_2"/>
    <property type="match status" value="1"/>
</dbReference>
<dbReference type="PROSITE" id="PS01068">
    <property type="entry name" value="OMPA_1"/>
    <property type="match status" value="1"/>
</dbReference>
<evidence type="ECO:0000259" key="11">
    <source>
        <dbReference type="PROSITE" id="PS51123"/>
    </source>
</evidence>
<dbReference type="InterPro" id="IPR050330">
    <property type="entry name" value="Bact_OuterMem_StrucFunc"/>
</dbReference>
<dbReference type="Gene3D" id="3.30.1330.60">
    <property type="entry name" value="OmpA-like domain"/>
    <property type="match status" value="1"/>
</dbReference>
<organism evidence="12 13">
    <name type="scientific">Mariprofundus ferrooxydans PV-1</name>
    <dbReference type="NCBI Taxonomy" id="314345"/>
    <lineage>
        <taxon>Bacteria</taxon>
        <taxon>Pseudomonadati</taxon>
        <taxon>Pseudomonadota</taxon>
        <taxon>Candidatius Mariprofundia</taxon>
        <taxon>Mariprofundales</taxon>
        <taxon>Mariprofundaceae</taxon>
        <taxon>Mariprofundus</taxon>
    </lineage>
</organism>
<sequence length="360" mass="38723">NTSLAMAADDSGFYLGGNVGQSVSHLDESGMTNRVSGPGLAITSVTRDNRDIGYKLYGGYQANKYLSLESGWFDLGRFNFTSTTTPAGSLLGNIKVRGVNLDALIRLPLTDQFSVFGRGGLTYAQTRDSFSTTGALALPANASPKKWAWNPKYGVGLDYNLTRAFGIRAEAERYRINDATGSKGNIDLFSLGMTYRFGTEKPAPAPVAVVEPEPVVPEPVVVTPPPAPVKTVFASDSSANSLFGFNRSTLRNEGKRALDKFVESLKGASFETMVVTGYTDRIGTDEYNQKLSERRANAVRDYLVKFGGIPADKITARGAGESNPVTKREDCAGKSGNPLITCLAPDRRVEVEVTATRTSE</sequence>
<reference evidence="12 13" key="1">
    <citation type="submission" date="2006-09" db="EMBL/GenBank/DDBJ databases">
        <authorList>
            <person name="Emerson D."/>
            <person name="Ferriera S."/>
            <person name="Johnson J."/>
            <person name="Kravitz S."/>
            <person name="Halpern A."/>
            <person name="Remington K."/>
            <person name="Beeson K."/>
            <person name="Tran B."/>
            <person name="Rogers Y.-H."/>
            <person name="Friedman R."/>
            <person name="Venter J.C."/>
        </authorList>
    </citation>
    <scope>NUCLEOTIDE SEQUENCE [LARGE SCALE GENOMIC DNA]</scope>
    <source>
        <strain evidence="12 13">PV-1</strain>
    </source>
</reference>
<evidence type="ECO:0000256" key="5">
    <source>
        <dbReference type="ARBA" id="ARBA00023065"/>
    </source>
</evidence>
<keyword evidence="2" id="KW-0813">Transport</keyword>
<dbReference type="InterPro" id="IPR011250">
    <property type="entry name" value="OMP/PagP_B-barrel"/>
</dbReference>
<keyword evidence="5" id="KW-0406">Ion transport</keyword>
<evidence type="ECO:0000256" key="6">
    <source>
        <dbReference type="ARBA" id="ARBA00023114"/>
    </source>
</evidence>
<evidence type="ECO:0000256" key="10">
    <source>
        <dbReference type="RuleBase" id="RU003859"/>
    </source>
</evidence>
<dbReference type="InterPro" id="IPR036737">
    <property type="entry name" value="OmpA-like_sf"/>
</dbReference>
<dbReference type="SUPFAM" id="SSF103088">
    <property type="entry name" value="OmpA-like"/>
    <property type="match status" value="1"/>
</dbReference>
<dbReference type="CDD" id="cd07185">
    <property type="entry name" value="OmpA_C-like"/>
    <property type="match status" value="1"/>
</dbReference>
<comment type="subcellular location">
    <subcellularLocation>
        <location evidence="1">Cell outer membrane</location>
        <topology evidence="1">Multi-pass membrane protein</topology>
    </subcellularLocation>
</comment>
<dbReference type="SUPFAM" id="SSF56925">
    <property type="entry name" value="OMPA-like"/>
    <property type="match status" value="1"/>
</dbReference>
<evidence type="ECO:0000256" key="9">
    <source>
        <dbReference type="PROSITE-ProRule" id="PRU00473"/>
    </source>
</evidence>
<evidence type="ECO:0000256" key="8">
    <source>
        <dbReference type="ARBA" id="ARBA00023237"/>
    </source>
</evidence>
<name>Q0EX65_9PROT</name>
<keyword evidence="4" id="KW-0812">Transmembrane</keyword>
<gene>
    <name evidence="12" type="ORF">SPV1_08306</name>
</gene>
<evidence type="ECO:0000313" key="12">
    <source>
        <dbReference type="EMBL" id="EAU53925.1"/>
    </source>
</evidence>
<dbReference type="Pfam" id="PF01389">
    <property type="entry name" value="OmpA_membrane"/>
    <property type="match status" value="1"/>
</dbReference>
<dbReference type="eggNOG" id="COG2885">
    <property type="taxonomic scope" value="Bacteria"/>
</dbReference>
<dbReference type="PANTHER" id="PTHR30329">
    <property type="entry name" value="STATOR ELEMENT OF FLAGELLAR MOTOR COMPLEX"/>
    <property type="match status" value="1"/>
</dbReference>
<comment type="similarity">
    <text evidence="10">Belongs to the outer membrane OOP (TC 1.B.6) superfamily.</text>
</comment>
<dbReference type="FunCoup" id="Q0EX65">
    <property type="interactions" value="139"/>
</dbReference>
<dbReference type="InterPro" id="IPR006665">
    <property type="entry name" value="OmpA-like"/>
</dbReference>
<keyword evidence="13" id="KW-1185">Reference proteome</keyword>
<evidence type="ECO:0000313" key="13">
    <source>
        <dbReference type="Proteomes" id="UP000005297"/>
    </source>
</evidence>
<evidence type="ECO:0000256" key="3">
    <source>
        <dbReference type="ARBA" id="ARBA00022452"/>
    </source>
</evidence>
<evidence type="ECO:0000256" key="1">
    <source>
        <dbReference type="ARBA" id="ARBA00004571"/>
    </source>
</evidence>
<dbReference type="STRING" id="314344.AL013_03100"/>
<dbReference type="Pfam" id="PF00691">
    <property type="entry name" value="OmpA"/>
    <property type="match status" value="1"/>
</dbReference>
<dbReference type="InterPro" id="IPR006664">
    <property type="entry name" value="OMP_bac"/>
</dbReference>
<keyword evidence="3" id="KW-1134">Transmembrane beta strand</keyword>
<comment type="caution">
    <text evidence="12">The sequence shown here is derived from an EMBL/GenBank/DDBJ whole genome shotgun (WGS) entry which is preliminary data.</text>
</comment>
<evidence type="ECO:0000256" key="7">
    <source>
        <dbReference type="ARBA" id="ARBA00023136"/>
    </source>
</evidence>
<dbReference type="GO" id="GO:0046930">
    <property type="term" value="C:pore complex"/>
    <property type="evidence" value="ECO:0007669"/>
    <property type="project" value="UniProtKB-KW"/>
</dbReference>
<dbReference type="GO" id="GO:0006811">
    <property type="term" value="P:monoatomic ion transport"/>
    <property type="evidence" value="ECO:0007669"/>
    <property type="project" value="UniProtKB-KW"/>
</dbReference>
<dbReference type="Proteomes" id="UP000005297">
    <property type="component" value="Unassembled WGS sequence"/>
</dbReference>
<proteinExistence type="inferred from homology"/>
<dbReference type="InterPro" id="IPR006690">
    <property type="entry name" value="OMPA-like_CS"/>
</dbReference>
<keyword evidence="7 9" id="KW-0472">Membrane</keyword>
<keyword evidence="6" id="KW-0626">Porin</keyword>
<evidence type="ECO:0000256" key="4">
    <source>
        <dbReference type="ARBA" id="ARBA00022692"/>
    </source>
</evidence>
<dbReference type="PANTHER" id="PTHR30329:SF21">
    <property type="entry name" value="LIPOPROTEIN YIAD-RELATED"/>
    <property type="match status" value="1"/>
</dbReference>
<accession>Q0EX65</accession>
<dbReference type="GO" id="GO:0015288">
    <property type="term" value="F:porin activity"/>
    <property type="evidence" value="ECO:0007669"/>
    <property type="project" value="UniProtKB-KW"/>
</dbReference>
<dbReference type="HOGENOM" id="CLU_768383_0_0_0"/>
<feature type="domain" description="OmpA-like" evidence="11">
    <location>
        <begin position="230"/>
        <end position="357"/>
    </location>
</feature>
<dbReference type="RefSeq" id="WP_009849185.1">
    <property type="nucleotide sequence ID" value="NZ_DS022294.1"/>
</dbReference>